<dbReference type="Pfam" id="PF01381">
    <property type="entry name" value="HTH_3"/>
    <property type="match status" value="1"/>
</dbReference>
<evidence type="ECO:0000259" key="1">
    <source>
        <dbReference type="PROSITE" id="PS50943"/>
    </source>
</evidence>
<dbReference type="SUPFAM" id="SSF47413">
    <property type="entry name" value="lambda repressor-like DNA-binding domains"/>
    <property type="match status" value="1"/>
</dbReference>
<dbReference type="CDD" id="cd00093">
    <property type="entry name" value="HTH_XRE"/>
    <property type="match status" value="1"/>
</dbReference>
<dbReference type="eggNOG" id="COG1396">
    <property type="taxonomic scope" value="Bacteria"/>
</dbReference>
<proteinExistence type="predicted"/>
<dbReference type="KEGG" id="dsu:Dsui_0184"/>
<dbReference type="Gene3D" id="1.10.260.40">
    <property type="entry name" value="lambda repressor-like DNA-binding domains"/>
    <property type="match status" value="1"/>
</dbReference>
<dbReference type="Proteomes" id="UP000005633">
    <property type="component" value="Chromosome"/>
</dbReference>
<dbReference type="GO" id="GO:0003677">
    <property type="term" value="F:DNA binding"/>
    <property type="evidence" value="ECO:0007669"/>
    <property type="project" value="InterPro"/>
</dbReference>
<dbReference type="OrthoDB" id="9805356at2"/>
<feature type="domain" description="HTH cro/C1-type" evidence="1">
    <location>
        <begin position="5"/>
        <end position="59"/>
    </location>
</feature>
<dbReference type="EMBL" id="CP003153">
    <property type="protein sequence ID" value="AEV24604.1"/>
    <property type="molecule type" value="Genomic_DNA"/>
</dbReference>
<dbReference type="PROSITE" id="PS50943">
    <property type="entry name" value="HTH_CROC1"/>
    <property type="match status" value="1"/>
</dbReference>
<dbReference type="STRING" id="640081.Dsui_0184"/>
<dbReference type="InterPro" id="IPR001387">
    <property type="entry name" value="Cro/C1-type_HTH"/>
</dbReference>
<dbReference type="RefSeq" id="WP_014235306.1">
    <property type="nucleotide sequence ID" value="NC_016616.1"/>
</dbReference>
<gene>
    <name evidence="2" type="ordered locus">Dsui_0184</name>
</gene>
<protein>
    <submittedName>
        <fullName evidence="2">Putative transcriptional regulator</fullName>
    </submittedName>
</protein>
<name>G8QM88_AZOOP</name>
<evidence type="ECO:0000313" key="2">
    <source>
        <dbReference type="EMBL" id="AEV24604.1"/>
    </source>
</evidence>
<sequence length="77" mass="8567">MNSPLKQVRLKRNKTLQEVADAIGTDTGNLSRIERGQQVPSKAMAEKLAKYFDNEVTETQIIYPERFADGANVADGQ</sequence>
<dbReference type="InterPro" id="IPR010982">
    <property type="entry name" value="Lambda_DNA-bd_dom_sf"/>
</dbReference>
<organism evidence="2 3">
    <name type="scientific">Azospira oryzae (strain ATCC BAA-33 / DSM 13638 / PS)</name>
    <name type="common">Dechlorosoma suillum</name>
    <dbReference type="NCBI Taxonomy" id="640081"/>
    <lineage>
        <taxon>Bacteria</taxon>
        <taxon>Pseudomonadati</taxon>
        <taxon>Pseudomonadota</taxon>
        <taxon>Betaproteobacteria</taxon>
        <taxon>Rhodocyclales</taxon>
        <taxon>Rhodocyclaceae</taxon>
        <taxon>Azospira</taxon>
    </lineage>
</organism>
<dbReference type="AlphaFoldDB" id="G8QM88"/>
<dbReference type="SMART" id="SM00530">
    <property type="entry name" value="HTH_XRE"/>
    <property type="match status" value="1"/>
</dbReference>
<dbReference type="HOGENOM" id="CLU_187005_0_0_4"/>
<accession>G8QM88</accession>
<reference evidence="2 3" key="1">
    <citation type="journal article" date="2012" name="J. Bacteriol.">
        <title>Complete genome sequence of the anaerobic perchlorate-reducing bacterium Azospira suillum strain PS.</title>
        <authorList>
            <person name="Byrne-Bailey K.G."/>
            <person name="Coates J.D."/>
        </authorList>
    </citation>
    <scope>NUCLEOTIDE SEQUENCE [LARGE SCALE GENOMIC DNA]</scope>
    <source>
        <strain evidence="3">ATCC BAA-33 / DSM 13638 / PS</strain>
    </source>
</reference>
<evidence type="ECO:0000313" key="3">
    <source>
        <dbReference type="Proteomes" id="UP000005633"/>
    </source>
</evidence>